<dbReference type="Pfam" id="PF13487">
    <property type="entry name" value="HD_5"/>
    <property type="match status" value="1"/>
</dbReference>
<evidence type="ECO:0000313" key="6">
    <source>
        <dbReference type="Proteomes" id="UP001195660"/>
    </source>
</evidence>
<dbReference type="InterPro" id="IPR036641">
    <property type="entry name" value="HPT_dom_sf"/>
</dbReference>
<dbReference type="PROSITE" id="PS51832">
    <property type="entry name" value="HD_GYP"/>
    <property type="match status" value="1"/>
</dbReference>
<keyword evidence="2" id="KW-0597">Phosphoprotein</keyword>
<dbReference type="PROSITE" id="PS50894">
    <property type="entry name" value="HPT"/>
    <property type="match status" value="1"/>
</dbReference>
<dbReference type="InterPro" id="IPR037522">
    <property type="entry name" value="HD_GYP_dom"/>
</dbReference>
<dbReference type="SUPFAM" id="SSF47226">
    <property type="entry name" value="Histidine-containing phosphotransfer domain, HPT domain"/>
    <property type="match status" value="1"/>
</dbReference>
<dbReference type="Proteomes" id="UP001195660">
    <property type="component" value="Unassembled WGS sequence"/>
</dbReference>
<dbReference type="Gene3D" id="1.10.3210.10">
    <property type="entry name" value="Hypothetical protein af1432"/>
    <property type="match status" value="1"/>
</dbReference>
<dbReference type="Gene3D" id="1.20.120.160">
    <property type="entry name" value="HPT domain"/>
    <property type="match status" value="1"/>
</dbReference>
<evidence type="ECO:0000256" key="2">
    <source>
        <dbReference type="PROSITE-ProRule" id="PRU00110"/>
    </source>
</evidence>
<feature type="domain" description="HD-GYP" evidence="4">
    <location>
        <begin position="178"/>
        <end position="367"/>
    </location>
</feature>
<keyword evidence="6" id="KW-1185">Reference proteome</keyword>
<feature type="modified residue" description="Phosphohistidine" evidence="2">
    <location>
        <position position="57"/>
    </location>
</feature>
<accession>A0ABS2CAS5</accession>
<name>A0ABS2CAS5_9NEIS</name>
<dbReference type="CDD" id="cd00077">
    <property type="entry name" value="HDc"/>
    <property type="match status" value="1"/>
</dbReference>
<evidence type="ECO:0000259" key="4">
    <source>
        <dbReference type="PROSITE" id="PS51832"/>
    </source>
</evidence>
<dbReference type="EMBL" id="WOFE01000002">
    <property type="protein sequence ID" value="MBM5571249.1"/>
    <property type="molecule type" value="Genomic_DNA"/>
</dbReference>
<dbReference type="SUPFAM" id="SSF109604">
    <property type="entry name" value="HD-domain/PDEase-like"/>
    <property type="match status" value="1"/>
</dbReference>
<dbReference type="InterPro" id="IPR008207">
    <property type="entry name" value="Sig_transdc_His_kin_Hpt_dom"/>
</dbReference>
<dbReference type="PANTHER" id="PTHR45228">
    <property type="entry name" value="CYCLIC DI-GMP PHOSPHODIESTERASE TM_0186-RELATED"/>
    <property type="match status" value="1"/>
</dbReference>
<dbReference type="SMART" id="SM00073">
    <property type="entry name" value="HPT"/>
    <property type="match status" value="1"/>
</dbReference>
<evidence type="ECO:0000313" key="5">
    <source>
        <dbReference type="EMBL" id="MBM5571249.1"/>
    </source>
</evidence>
<keyword evidence="1" id="KW-0902">Two-component regulatory system</keyword>
<dbReference type="RefSeq" id="WP_203570571.1">
    <property type="nucleotide sequence ID" value="NZ_WOFE01000002.1"/>
</dbReference>
<feature type="domain" description="HPt" evidence="3">
    <location>
        <begin position="17"/>
        <end position="117"/>
    </location>
</feature>
<evidence type="ECO:0000259" key="3">
    <source>
        <dbReference type="PROSITE" id="PS50894"/>
    </source>
</evidence>
<dbReference type="CDD" id="cd00088">
    <property type="entry name" value="HPT"/>
    <property type="match status" value="1"/>
</dbReference>
<comment type="caution">
    <text evidence="5">The sequence shown here is derived from an EMBL/GenBank/DDBJ whole genome shotgun (WGS) entry which is preliminary data.</text>
</comment>
<gene>
    <name evidence="5" type="ORF">GM173_06605</name>
</gene>
<dbReference type="Pfam" id="PF01627">
    <property type="entry name" value="Hpt"/>
    <property type="match status" value="1"/>
</dbReference>
<organism evidence="5 6">
    <name type="scientific">Deefgea chitinilytica</name>
    <dbReference type="NCBI Taxonomy" id="570276"/>
    <lineage>
        <taxon>Bacteria</taxon>
        <taxon>Pseudomonadati</taxon>
        <taxon>Pseudomonadota</taxon>
        <taxon>Betaproteobacteria</taxon>
        <taxon>Neisseriales</taxon>
        <taxon>Chitinibacteraceae</taxon>
        <taxon>Deefgea</taxon>
    </lineage>
</organism>
<dbReference type="InterPro" id="IPR052020">
    <property type="entry name" value="Cyclic_di-GMP/3'3'-cGAMP_PDE"/>
</dbReference>
<evidence type="ECO:0000256" key="1">
    <source>
        <dbReference type="ARBA" id="ARBA00023012"/>
    </source>
</evidence>
<sequence length="367" mass="40955">MAENTELENPQVIDWNAFTDFRDGLVDTAPKIENLLAELKQTPQDLSRITLLFRLFHNIKGDAGLCRLPFVIPLVHGVETLLGRMRTGELPFSDLLAEVILLTLDRLEQTIELLSENESAAALALPALALGLEGIAAQPLENIDSSAIRLIENVTGFRPGLSVLPQRNASLAVRNIAERHEDLNFFHQLALQLEARSPLFQGRTARNLELALETNKEAGSRVDPAQLEAAVYLHDLGMMFLPESSWLQVEQLSLEAREKLKLHPQWGAGLAARMVGWQEAAIMVMQHHEKPNGSGYPNQLSHHEIVDGAKILAIIDAFDAILLKHSHRGQQRSMLRAIAEINASDRQFAAEWIAPFNRVIRNMLENK</sequence>
<proteinExistence type="predicted"/>
<dbReference type="InterPro" id="IPR003607">
    <property type="entry name" value="HD/PDEase_dom"/>
</dbReference>
<protein>
    <submittedName>
        <fullName evidence="5">HD domain-containing protein</fullName>
    </submittedName>
</protein>
<reference evidence="5 6" key="1">
    <citation type="submission" date="2019-11" db="EMBL/GenBank/DDBJ databases">
        <title>Novel Deefgea species.</title>
        <authorList>
            <person name="Han J.-H."/>
        </authorList>
    </citation>
    <scope>NUCLEOTIDE SEQUENCE [LARGE SCALE GENOMIC DNA]</scope>
    <source>
        <strain evidence="5 6">LMG 24817</strain>
    </source>
</reference>